<dbReference type="Proteomes" id="UP000886523">
    <property type="component" value="Unassembled WGS sequence"/>
</dbReference>
<evidence type="ECO:0000313" key="3">
    <source>
        <dbReference type="Proteomes" id="UP000886523"/>
    </source>
</evidence>
<organism evidence="2 3">
    <name type="scientific">Hydnum rufescens UP504</name>
    <dbReference type="NCBI Taxonomy" id="1448309"/>
    <lineage>
        <taxon>Eukaryota</taxon>
        <taxon>Fungi</taxon>
        <taxon>Dikarya</taxon>
        <taxon>Basidiomycota</taxon>
        <taxon>Agaricomycotina</taxon>
        <taxon>Agaricomycetes</taxon>
        <taxon>Cantharellales</taxon>
        <taxon>Hydnaceae</taxon>
        <taxon>Hydnum</taxon>
    </lineage>
</organism>
<protein>
    <submittedName>
        <fullName evidence="2">Uncharacterized protein</fullName>
    </submittedName>
</protein>
<gene>
    <name evidence="2" type="ORF">BS47DRAFT_1367416</name>
</gene>
<evidence type="ECO:0000256" key="1">
    <source>
        <dbReference type="SAM" id="MobiDB-lite"/>
    </source>
</evidence>
<feature type="compositionally biased region" description="Low complexity" evidence="1">
    <location>
        <begin position="13"/>
        <end position="24"/>
    </location>
</feature>
<evidence type="ECO:0000313" key="2">
    <source>
        <dbReference type="EMBL" id="KAF9506350.1"/>
    </source>
</evidence>
<dbReference type="EMBL" id="MU129113">
    <property type="protein sequence ID" value="KAF9506350.1"/>
    <property type="molecule type" value="Genomic_DNA"/>
</dbReference>
<accession>A0A9P6DQ75</accession>
<dbReference type="AlphaFoldDB" id="A0A9P6DQ75"/>
<reference evidence="2" key="1">
    <citation type="journal article" date="2020" name="Nat. Commun.">
        <title>Large-scale genome sequencing of mycorrhizal fungi provides insights into the early evolution of symbiotic traits.</title>
        <authorList>
            <person name="Miyauchi S."/>
            <person name="Kiss E."/>
            <person name="Kuo A."/>
            <person name="Drula E."/>
            <person name="Kohler A."/>
            <person name="Sanchez-Garcia M."/>
            <person name="Morin E."/>
            <person name="Andreopoulos B."/>
            <person name="Barry K.W."/>
            <person name="Bonito G."/>
            <person name="Buee M."/>
            <person name="Carver A."/>
            <person name="Chen C."/>
            <person name="Cichocki N."/>
            <person name="Clum A."/>
            <person name="Culley D."/>
            <person name="Crous P.W."/>
            <person name="Fauchery L."/>
            <person name="Girlanda M."/>
            <person name="Hayes R.D."/>
            <person name="Keri Z."/>
            <person name="LaButti K."/>
            <person name="Lipzen A."/>
            <person name="Lombard V."/>
            <person name="Magnuson J."/>
            <person name="Maillard F."/>
            <person name="Murat C."/>
            <person name="Nolan M."/>
            <person name="Ohm R.A."/>
            <person name="Pangilinan J."/>
            <person name="Pereira M.F."/>
            <person name="Perotto S."/>
            <person name="Peter M."/>
            <person name="Pfister S."/>
            <person name="Riley R."/>
            <person name="Sitrit Y."/>
            <person name="Stielow J.B."/>
            <person name="Szollosi G."/>
            <person name="Zifcakova L."/>
            <person name="Stursova M."/>
            <person name="Spatafora J.W."/>
            <person name="Tedersoo L."/>
            <person name="Vaario L.M."/>
            <person name="Yamada A."/>
            <person name="Yan M."/>
            <person name="Wang P."/>
            <person name="Xu J."/>
            <person name="Bruns T."/>
            <person name="Baldrian P."/>
            <person name="Vilgalys R."/>
            <person name="Dunand C."/>
            <person name="Henrissat B."/>
            <person name="Grigoriev I.V."/>
            <person name="Hibbett D."/>
            <person name="Nagy L.G."/>
            <person name="Martin F.M."/>
        </authorList>
    </citation>
    <scope>NUCLEOTIDE SEQUENCE</scope>
    <source>
        <strain evidence="2">UP504</strain>
    </source>
</reference>
<name>A0A9P6DQ75_9AGAM</name>
<feature type="region of interest" description="Disordered" evidence="1">
    <location>
        <begin position="50"/>
        <end position="130"/>
    </location>
</feature>
<feature type="region of interest" description="Disordered" evidence="1">
    <location>
        <begin position="1"/>
        <end position="29"/>
    </location>
</feature>
<sequence>MRMAKPQADTCEAKTTNETATNKTIGKNAANEWLYEPYTRHGGCMVLCDRLNRNPRSQTQPPNSNPPNKDPKQGVNHEPGMPQMNHTPAAAGHNWSEAPGETRETTRAQPARAPAAIQQTSVTNDNAPTE</sequence>
<feature type="compositionally biased region" description="Low complexity" evidence="1">
    <location>
        <begin position="107"/>
        <end position="120"/>
    </location>
</feature>
<keyword evidence="3" id="KW-1185">Reference proteome</keyword>
<proteinExistence type="predicted"/>
<feature type="compositionally biased region" description="Polar residues" evidence="1">
    <location>
        <begin position="121"/>
        <end position="130"/>
    </location>
</feature>
<comment type="caution">
    <text evidence="2">The sequence shown here is derived from an EMBL/GenBank/DDBJ whole genome shotgun (WGS) entry which is preliminary data.</text>
</comment>